<evidence type="ECO:0000256" key="2">
    <source>
        <dbReference type="SAM" id="Phobius"/>
    </source>
</evidence>
<keyword evidence="2" id="KW-0812">Transmembrane</keyword>
<dbReference type="EMBL" id="VWOX01000004">
    <property type="protein sequence ID" value="KAA5544683.1"/>
    <property type="molecule type" value="Genomic_DNA"/>
</dbReference>
<keyword evidence="2" id="KW-1133">Transmembrane helix</keyword>
<evidence type="ECO:0000256" key="1">
    <source>
        <dbReference type="SAM" id="MobiDB-lite"/>
    </source>
</evidence>
<dbReference type="AlphaFoldDB" id="A0A5M6DBD2"/>
<gene>
    <name evidence="3" type="ORF">FYK55_08860</name>
</gene>
<sequence length="293" mass="32207">MYQDAFSAVPRPAPPFRSSVSSVADFKTHISVSTLTGIAYGYWGVTTQSMTLENGMIAGGLCSVSGMLPDLDSDSGVPLREISMFVAAVVPVMMIQRFRDYGLSHESMALGAMLIYVAIRFGLFEFFKRFTIHRGMWHSLPAAASAGLITYLVTPCESDGVRAYKAFGVVLGFLVHLILDEIWAVEVGVGRIRTKKSFGTALKFFGSDPISNVGIYAILFGLIYTAWSDNEIAARLRERAKYDLTAPGWQIDADPSPGSWPQRGWTKPNLQDPAWQPPQFGIGNSTSDESRWK</sequence>
<keyword evidence="3" id="KW-0378">Hydrolase</keyword>
<dbReference type="Pfam" id="PF04307">
    <property type="entry name" value="YdjM"/>
    <property type="match status" value="1"/>
</dbReference>
<comment type="caution">
    <text evidence="3">The sequence shown here is derived from an EMBL/GenBank/DDBJ whole genome shotgun (WGS) entry which is preliminary data.</text>
</comment>
<keyword evidence="2" id="KW-0472">Membrane</keyword>
<feature type="transmembrane region" description="Helical" evidence="2">
    <location>
        <begin position="136"/>
        <end position="154"/>
    </location>
</feature>
<feature type="transmembrane region" description="Helical" evidence="2">
    <location>
        <begin position="107"/>
        <end position="124"/>
    </location>
</feature>
<organism evidence="3 4">
    <name type="scientific">Roseiconus nitratireducens</name>
    <dbReference type="NCBI Taxonomy" id="2605748"/>
    <lineage>
        <taxon>Bacteria</taxon>
        <taxon>Pseudomonadati</taxon>
        <taxon>Planctomycetota</taxon>
        <taxon>Planctomycetia</taxon>
        <taxon>Pirellulales</taxon>
        <taxon>Pirellulaceae</taxon>
        <taxon>Roseiconus</taxon>
    </lineage>
</organism>
<dbReference type="GO" id="GO:0016787">
    <property type="term" value="F:hydrolase activity"/>
    <property type="evidence" value="ECO:0007669"/>
    <property type="project" value="UniProtKB-KW"/>
</dbReference>
<dbReference type="InterPro" id="IPR007404">
    <property type="entry name" value="YdjM-like"/>
</dbReference>
<name>A0A5M6DBD2_9BACT</name>
<protein>
    <submittedName>
        <fullName evidence="3">Metal-dependent hydrolase</fullName>
    </submittedName>
</protein>
<evidence type="ECO:0000313" key="3">
    <source>
        <dbReference type="EMBL" id="KAA5544683.1"/>
    </source>
</evidence>
<reference evidence="3 4" key="1">
    <citation type="submission" date="2019-08" db="EMBL/GenBank/DDBJ databases">
        <authorList>
            <person name="Dhanesh K."/>
            <person name="Kumar G."/>
            <person name="Sasikala C."/>
            <person name="Venkata Ramana C."/>
        </authorList>
    </citation>
    <scope>NUCLEOTIDE SEQUENCE [LARGE SCALE GENOMIC DNA]</scope>
    <source>
        <strain evidence="3 4">JC645</strain>
    </source>
</reference>
<evidence type="ECO:0000313" key="4">
    <source>
        <dbReference type="Proteomes" id="UP000324479"/>
    </source>
</evidence>
<feature type="region of interest" description="Disordered" evidence="1">
    <location>
        <begin position="250"/>
        <end position="293"/>
    </location>
</feature>
<accession>A0A5M6DBD2</accession>
<feature type="transmembrane region" description="Helical" evidence="2">
    <location>
        <begin position="166"/>
        <end position="189"/>
    </location>
</feature>
<dbReference type="Proteomes" id="UP000324479">
    <property type="component" value="Unassembled WGS sequence"/>
</dbReference>
<feature type="transmembrane region" description="Helical" evidence="2">
    <location>
        <begin position="209"/>
        <end position="227"/>
    </location>
</feature>
<proteinExistence type="predicted"/>
<keyword evidence="4" id="KW-1185">Reference proteome</keyword>